<dbReference type="AlphaFoldDB" id="A0A1G7TLX1"/>
<name>A0A1G7TLX1_9ACTN</name>
<gene>
    <name evidence="1" type="ORF">SAMN05216260_11873</name>
</gene>
<dbReference type="Pfam" id="PF20329">
    <property type="entry name" value="DUF6624"/>
    <property type="match status" value="1"/>
</dbReference>
<organism evidence="1 2">
    <name type="scientific">Streptomyces griseoaurantiacus</name>
    <dbReference type="NCBI Taxonomy" id="68213"/>
    <lineage>
        <taxon>Bacteria</taxon>
        <taxon>Bacillati</taxon>
        <taxon>Actinomycetota</taxon>
        <taxon>Actinomycetes</taxon>
        <taxon>Kitasatosporales</taxon>
        <taxon>Streptomycetaceae</taxon>
        <taxon>Streptomyces</taxon>
        <taxon>Streptomyces aurantiacus group</taxon>
    </lineage>
</organism>
<evidence type="ECO:0000313" key="1">
    <source>
        <dbReference type="EMBL" id="SDG36201.1"/>
    </source>
</evidence>
<evidence type="ECO:0000313" key="2">
    <source>
        <dbReference type="Proteomes" id="UP000198614"/>
    </source>
</evidence>
<dbReference type="Proteomes" id="UP000198614">
    <property type="component" value="Unassembled WGS sequence"/>
</dbReference>
<reference evidence="1 2" key="1">
    <citation type="submission" date="2016-10" db="EMBL/GenBank/DDBJ databases">
        <authorList>
            <person name="de Groot N.N."/>
        </authorList>
    </citation>
    <scope>NUCLEOTIDE SEQUENCE [LARGE SCALE GENOMIC DNA]</scope>
    <source>
        <strain evidence="1 2">CGMCC 4.1859</strain>
    </source>
</reference>
<dbReference type="OrthoDB" id="22038at2"/>
<protein>
    <submittedName>
        <fullName evidence="1">Uncharacterized protein</fullName>
    </submittedName>
</protein>
<sequence>MTSAVAWALPAATAAAGRELLRRAAEERDLMRRAQGDPGALARHRLGRCRAENTEALRTIVDRHGWPTGRLVGEPASTAALMILLHAPDLAFQLRCRDLVAEAAADGHCPAVHLAYIADHCAVARGEPQFYGTRVNPVTLRPYPVRCPETVDERRTDVGLAPLEQQMAALRRGA</sequence>
<accession>A0A1G7TLX1</accession>
<dbReference type="InterPro" id="IPR046732">
    <property type="entry name" value="DUF6624"/>
</dbReference>
<dbReference type="EMBL" id="FNAX01000018">
    <property type="protein sequence ID" value="SDG36201.1"/>
    <property type="molecule type" value="Genomic_DNA"/>
</dbReference>
<proteinExistence type="predicted"/>